<organism evidence="1 2">
    <name type="scientific">Bacteroides finegoldii CL09T03C10</name>
    <dbReference type="NCBI Taxonomy" id="997888"/>
    <lineage>
        <taxon>Bacteria</taxon>
        <taxon>Pseudomonadati</taxon>
        <taxon>Bacteroidota</taxon>
        <taxon>Bacteroidia</taxon>
        <taxon>Bacteroidales</taxon>
        <taxon>Bacteroidaceae</taxon>
        <taxon>Bacteroides</taxon>
    </lineage>
</organism>
<sequence>MGQYVDVEVNTAIGWADAVVKMQNAIYVFEFKVDDTPDDALVQINTVRDIVFHIRQIIGRLLILV</sequence>
<reference evidence="1 2" key="1">
    <citation type="submission" date="2012-02" db="EMBL/GenBank/DDBJ databases">
        <title>The Genome Sequence of Bacteroides finegoldii CL09T03C10.</title>
        <authorList>
            <consortium name="The Broad Institute Genome Sequencing Platform"/>
            <person name="Earl A."/>
            <person name="Ward D."/>
            <person name="Feldgarden M."/>
            <person name="Gevers D."/>
            <person name="Zitomersky N.L."/>
            <person name="Coyne M.J."/>
            <person name="Comstock L.E."/>
            <person name="Young S.K."/>
            <person name="Zeng Q."/>
            <person name="Gargeya S."/>
            <person name="Fitzgerald M."/>
            <person name="Haas B."/>
            <person name="Abouelleil A."/>
            <person name="Alvarado L."/>
            <person name="Arachchi H.M."/>
            <person name="Berlin A."/>
            <person name="Chapman S.B."/>
            <person name="Gearin G."/>
            <person name="Goldberg J."/>
            <person name="Griggs A."/>
            <person name="Gujja S."/>
            <person name="Hansen M."/>
            <person name="Heiman D."/>
            <person name="Howarth C."/>
            <person name="Larimer J."/>
            <person name="Lui A."/>
            <person name="MacDonald P.J.P."/>
            <person name="McCowen C."/>
            <person name="Montmayeur A."/>
            <person name="Murphy C."/>
            <person name="Neiman D."/>
            <person name="Pearson M."/>
            <person name="Priest M."/>
            <person name="Roberts A."/>
            <person name="Saif S."/>
            <person name="Shea T."/>
            <person name="Sisk P."/>
            <person name="Stolte C."/>
            <person name="Sykes S."/>
            <person name="Wortman J."/>
            <person name="Nusbaum C."/>
            <person name="Birren B."/>
        </authorList>
    </citation>
    <scope>NUCLEOTIDE SEQUENCE [LARGE SCALE GENOMIC DNA]</scope>
    <source>
        <strain evidence="1 2">CL09T03C10</strain>
    </source>
</reference>
<accession>K5BUX1</accession>
<evidence type="ECO:0000313" key="2">
    <source>
        <dbReference type="Proteomes" id="UP000007995"/>
    </source>
</evidence>
<dbReference type="InterPro" id="IPR012547">
    <property type="entry name" value="PDDEXK_9"/>
</dbReference>
<dbReference type="EMBL" id="AGXW01000002">
    <property type="protein sequence ID" value="EKJ92137.1"/>
    <property type="molecule type" value="Genomic_DNA"/>
</dbReference>
<dbReference type="AlphaFoldDB" id="K5BUX1"/>
<dbReference type="HOGENOM" id="CLU_2840580_0_0_10"/>
<comment type="caution">
    <text evidence="1">The sequence shown here is derived from an EMBL/GenBank/DDBJ whole genome shotgun (WGS) entry which is preliminary data.</text>
</comment>
<protein>
    <submittedName>
        <fullName evidence="1">Uncharacterized protein</fullName>
    </submittedName>
</protein>
<dbReference type="Pfam" id="PF08011">
    <property type="entry name" value="PDDEXK_9"/>
    <property type="match status" value="1"/>
</dbReference>
<proteinExistence type="predicted"/>
<gene>
    <name evidence="1" type="ORF">HMPREF1057_00972</name>
</gene>
<name>K5BUX1_9BACE</name>
<evidence type="ECO:0000313" key="1">
    <source>
        <dbReference type="EMBL" id="EKJ92137.1"/>
    </source>
</evidence>
<dbReference type="Proteomes" id="UP000007995">
    <property type="component" value="Unassembled WGS sequence"/>
</dbReference>